<dbReference type="EMBL" id="NFZW01000026">
    <property type="protein sequence ID" value="RFA32712.1"/>
    <property type="molecule type" value="Genomic_DNA"/>
</dbReference>
<proteinExistence type="predicted"/>
<dbReference type="RefSeq" id="WP_116303739.1">
    <property type="nucleotide sequence ID" value="NZ_NFZV01000027.1"/>
</dbReference>
<reference evidence="3" key="1">
    <citation type="submission" date="2017-05" db="EMBL/GenBank/DDBJ databases">
        <authorList>
            <person name="Sharma S."/>
            <person name="Sidhu C."/>
            <person name="Pinnaka A.K."/>
        </authorList>
    </citation>
    <scope>NUCLEOTIDE SEQUENCE [LARGE SCALE GENOMIC DNA]</scope>
    <source>
        <strain evidence="3">AK93</strain>
    </source>
</reference>
<evidence type="ECO:0000313" key="3">
    <source>
        <dbReference type="Proteomes" id="UP000256763"/>
    </source>
</evidence>
<evidence type="ECO:0000259" key="1">
    <source>
        <dbReference type="Pfam" id="PF26231"/>
    </source>
</evidence>
<sequence length="315" mass="33814">MSALGHLTRLFGSDDFAILADDNRFLNFAASQGLAVQNLNTVDHLPENSVILAFSEEAGQKVSQLASKQNGIRVVFCASHVFDHSLSAAIYTLRLIMQSDFVGAIDRQQEVMQMLNAAETITFEGKGSNGVVHLEPSEPPNGLKSACFKDAFVLSVAEFFEVHYSHVNPEHPLPFQLSGTLSVDGILAAMRPDGSTPYEDAPQDVKRLIQEVALAQSATLDVEKSRIRSFKVNGTERGDLLTALAGARGVQLTEFAVAVNSNIVHAVDYTINSQLNEGVEGIHVAIGDGSAGYHVDFLCAGVAVRPNIHQAAQTA</sequence>
<dbReference type="Proteomes" id="UP000256763">
    <property type="component" value="Unassembled WGS sequence"/>
</dbReference>
<dbReference type="OrthoDB" id="34067at2"/>
<evidence type="ECO:0000313" key="2">
    <source>
        <dbReference type="EMBL" id="RFA32712.1"/>
    </source>
</evidence>
<feature type="domain" description="Crocagin biosynthetic protein CgnE/B" evidence="1">
    <location>
        <begin position="14"/>
        <end position="306"/>
    </location>
</feature>
<organism evidence="2 3">
    <name type="scientific">Alkalilimnicola ehrlichii</name>
    <dbReference type="NCBI Taxonomy" id="351052"/>
    <lineage>
        <taxon>Bacteria</taxon>
        <taxon>Pseudomonadati</taxon>
        <taxon>Pseudomonadota</taxon>
        <taxon>Gammaproteobacteria</taxon>
        <taxon>Chromatiales</taxon>
        <taxon>Ectothiorhodospiraceae</taxon>
        <taxon>Alkalilimnicola</taxon>
    </lineage>
</organism>
<keyword evidence="3" id="KW-1185">Reference proteome</keyword>
<dbReference type="Pfam" id="PF26231">
    <property type="entry name" value="CgnE_B"/>
    <property type="match status" value="1"/>
</dbReference>
<gene>
    <name evidence="2" type="ORF">CAL65_19115</name>
</gene>
<name>A0A3E0WIB2_9GAMM</name>
<accession>A0A3E0WIB2</accession>
<dbReference type="InterPro" id="IPR058799">
    <property type="entry name" value="CgnE_B"/>
</dbReference>
<protein>
    <recommendedName>
        <fullName evidence="1">Crocagin biosynthetic protein CgnE/B domain-containing protein</fullName>
    </recommendedName>
</protein>
<comment type="caution">
    <text evidence="2">The sequence shown here is derived from an EMBL/GenBank/DDBJ whole genome shotgun (WGS) entry which is preliminary data.</text>
</comment>
<dbReference type="AlphaFoldDB" id="A0A3E0WIB2"/>